<evidence type="ECO:0000313" key="2">
    <source>
        <dbReference type="Proteomes" id="UP000279833"/>
    </source>
</evidence>
<dbReference type="EMBL" id="UZAK01003006">
    <property type="protein sequence ID" value="VDO77637.1"/>
    <property type="molecule type" value="Genomic_DNA"/>
</dbReference>
<reference evidence="1 2" key="2">
    <citation type="submission" date="2018-11" db="EMBL/GenBank/DDBJ databases">
        <authorList>
            <consortium name="Pathogen Informatics"/>
        </authorList>
    </citation>
    <scope>NUCLEOTIDE SEQUENCE [LARGE SCALE GENOMIC DNA]</scope>
    <source>
        <strain evidence="1">Dakar</strain>
        <strain evidence="2">Dakar, Senegal</strain>
    </source>
</reference>
<gene>
    <name evidence="1" type="ORF">SCUD_LOCUS2892</name>
</gene>
<protein>
    <submittedName>
        <fullName evidence="1 3">Uncharacterized protein</fullName>
    </submittedName>
</protein>
<evidence type="ECO:0000313" key="1">
    <source>
        <dbReference type="EMBL" id="VDO77637.1"/>
    </source>
</evidence>
<name>A0A183JJL5_9TREM</name>
<proteinExistence type="predicted"/>
<keyword evidence="2" id="KW-1185">Reference proteome</keyword>
<sequence length="68" mass="8120">MTIYYFSQINYAFQSMDALVVQHNSIVLKDPFVHKPQMLKMGLEYQQSIYFVQIFDGVWDKDHLKDSE</sequence>
<organism evidence="3">
    <name type="scientific">Schistosoma curassoni</name>
    <dbReference type="NCBI Taxonomy" id="6186"/>
    <lineage>
        <taxon>Eukaryota</taxon>
        <taxon>Metazoa</taxon>
        <taxon>Spiralia</taxon>
        <taxon>Lophotrochozoa</taxon>
        <taxon>Platyhelminthes</taxon>
        <taxon>Trematoda</taxon>
        <taxon>Digenea</taxon>
        <taxon>Strigeidida</taxon>
        <taxon>Schistosomatoidea</taxon>
        <taxon>Schistosomatidae</taxon>
        <taxon>Schistosoma</taxon>
    </lineage>
</organism>
<dbReference type="Proteomes" id="UP000279833">
    <property type="component" value="Unassembled WGS sequence"/>
</dbReference>
<reference evidence="3" key="1">
    <citation type="submission" date="2016-06" db="UniProtKB">
        <authorList>
            <consortium name="WormBaseParasite"/>
        </authorList>
    </citation>
    <scope>IDENTIFICATION</scope>
</reference>
<dbReference type="AlphaFoldDB" id="A0A183JJL5"/>
<evidence type="ECO:0000313" key="3">
    <source>
        <dbReference type="WBParaSite" id="SCUD_0000289101-mRNA-1"/>
    </source>
</evidence>
<accession>A0A183JJL5</accession>
<dbReference type="WBParaSite" id="SCUD_0000289101-mRNA-1">
    <property type="protein sequence ID" value="SCUD_0000289101-mRNA-1"/>
    <property type="gene ID" value="SCUD_0000289101"/>
</dbReference>